<proteinExistence type="predicted"/>
<accession>A0A0B2UE31</accession>
<keyword evidence="3" id="KW-1185">Reference proteome</keyword>
<organism evidence="2 3">
    <name type="scientific">Ordospora colligata OC4</name>
    <dbReference type="NCBI Taxonomy" id="1354746"/>
    <lineage>
        <taxon>Eukaryota</taxon>
        <taxon>Fungi</taxon>
        <taxon>Fungi incertae sedis</taxon>
        <taxon>Microsporidia</taxon>
        <taxon>Ordosporidae</taxon>
        <taxon>Ordospora</taxon>
    </lineage>
</organism>
<dbReference type="GeneID" id="26262100"/>
<protein>
    <recommendedName>
        <fullName evidence="1">Cdc37 N-terminal domain-containing protein</fullName>
    </recommendedName>
</protein>
<dbReference type="VEuPathDB" id="MicrosporidiaDB:M896_080600"/>
<dbReference type="AlphaFoldDB" id="A0A0B2UE31"/>
<sequence length="215" mass="25331">MKYPETNMKYAGVCLESDDDEEVHPNIDEKSFREWRRQQRQQKRAELQKRLDEINAIDTHDEEIEAEKKELQDILKPRYVCVDSGSFTIPEPQEERDYSSELEHLVQNCTLDNFISIMNTKVIDMEEFECLVLHNLAEQIKEGNDFGGVILSKISLYVRYARSHGREFLEKLRAQLTNAKIKKQFEEDCIRDFEETKQMFLNQFGTLNSTHADTS</sequence>
<evidence type="ECO:0000313" key="2">
    <source>
        <dbReference type="EMBL" id="KHN69326.1"/>
    </source>
</evidence>
<reference evidence="2 3" key="1">
    <citation type="journal article" date="2014" name="MBio">
        <title>The Ordospora colligata genome; evolution of extreme reduction in microsporidia and host-to-parasite horizontal gene transfer.</title>
        <authorList>
            <person name="Pombert J.-F."/>
            <person name="Haag K.L."/>
            <person name="Beidas S."/>
            <person name="Ebert D."/>
            <person name="Keeling P.J."/>
        </authorList>
    </citation>
    <scope>NUCLEOTIDE SEQUENCE [LARGE SCALE GENOMIC DNA]</scope>
    <source>
        <strain evidence="2 3">OC4</strain>
    </source>
</reference>
<name>A0A0B2UE31_9MICR</name>
<dbReference type="HOGENOM" id="CLU_113437_0_0_1"/>
<gene>
    <name evidence="2" type="ORF">M896_080600</name>
</gene>
<dbReference type="GO" id="GO:0019901">
    <property type="term" value="F:protein kinase binding"/>
    <property type="evidence" value="ECO:0007669"/>
    <property type="project" value="InterPro"/>
</dbReference>
<dbReference type="InParanoid" id="A0A0B2UE31"/>
<dbReference type="Proteomes" id="UP000031056">
    <property type="component" value="Unassembled WGS sequence"/>
</dbReference>
<comment type="caution">
    <text evidence="2">The sequence shown here is derived from an EMBL/GenBank/DDBJ whole genome shotgun (WGS) entry which is preliminary data.</text>
</comment>
<feature type="domain" description="Cdc37 N-terminal" evidence="1">
    <location>
        <begin position="14"/>
        <end position="82"/>
    </location>
</feature>
<evidence type="ECO:0000313" key="3">
    <source>
        <dbReference type="Proteomes" id="UP000031056"/>
    </source>
</evidence>
<evidence type="ECO:0000259" key="1">
    <source>
        <dbReference type="Pfam" id="PF03234"/>
    </source>
</evidence>
<dbReference type="RefSeq" id="XP_014563368.1">
    <property type="nucleotide sequence ID" value="XM_014707882.1"/>
</dbReference>
<dbReference type="Pfam" id="PF03234">
    <property type="entry name" value="CDC37_N"/>
    <property type="match status" value="1"/>
</dbReference>
<dbReference type="EMBL" id="JOKQ01000008">
    <property type="protein sequence ID" value="KHN69326.1"/>
    <property type="molecule type" value="Genomic_DNA"/>
</dbReference>
<dbReference type="STRING" id="1354746.A0A0B2UE31"/>
<dbReference type="InterPro" id="IPR013855">
    <property type="entry name" value="Cdc37_N_dom"/>
</dbReference>
<dbReference type="OrthoDB" id="440202at2759"/>